<sequence>MTTPSPVCALLAVSFFPVFFRLGGERRVSSRSRWCRNGKQRRERVQVETIKRARGCGPCLRPRRPITGPLWSLPHRDPNLTGP</sequence>
<comment type="caution">
    <text evidence="2">The sequence shown here is derived from an EMBL/GenBank/DDBJ whole genome shotgun (WGS) entry which is preliminary data.</text>
</comment>
<proteinExistence type="predicted"/>
<evidence type="ECO:0008006" key="4">
    <source>
        <dbReference type="Google" id="ProtNLM"/>
    </source>
</evidence>
<keyword evidence="1" id="KW-0732">Signal</keyword>
<organism evidence="2 3">
    <name type="scientific">Schizothecium vesticola</name>
    <dbReference type="NCBI Taxonomy" id="314040"/>
    <lineage>
        <taxon>Eukaryota</taxon>
        <taxon>Fungi</taxon>
        <taxon>Dikarya</taxon>
        <taxon>Ascomycota</taxon>
        <taxon>Pezizomycotina</taxon>
        <taxon>Sordariomycetes</taxon>
        <taxon>Sordariomycetidae</taxon>
        <taxon>Sordariales</taxon>
        <taxon>Schizotheciaceae</taxon>
        <taxon>Schizothecium</taxon>
    </lineage>
</organism>
<dbReference type="AlphaFoldDB" id="A0AA40F819"/>
<gene>
    <name evidence="2" type="ORF">B0T18DRAFT_395657</name>
</gene>
<feature type="signal peptide" evidence="1">
    <location>
        <begin position="1"/>
        <end position="25"/>
    </location>
</feature>
<evidence type="ECO:0000313" key="2">
    <source>
        <dbReference type="EMBL" id="KAK0752933.1"/>
    </source>
</evidence>
<dbReference type="Proteomes" id="UP001172155">
    <property type="component" value="Unassembled WGS sequence"/>
</dbReference>
<feature type="chain" id="PRO_5041258059" description="Secreted protein" evidence="1">
    <location>
        <begin position="26"/>
        <end position="83"/>
    </location>
</feature>
<evidence type="ECO:0000313" key="3">
    <source>
        <dbReference type="Proteomes" id="UP001172155"/>
    </source>
</evidence>
<accession>A0AA40F819</accession>
<evidence type="ECO:0000256" key="1">
    <source>
        <dbReference type="SAM" id="SignalP"/>
    </source>
</evidence>
<reference evidence="2" key="1">
    <citation type="submission" date="2023-06" db="EMBL/GenBank/DDBJ databases">
        <title>Genome-scale phylogeny and comparative genomics of the fungal order Sordariales.</title>
        <authorList>
            <consortium name="Lawrence Berkeley National Laboratory"/>
            <person name="Hensen N."/>
            <person name="Bonometti L."/>
            <person name="Westerberg I."/>
            <person name="Brannstrom I.O."/>
            <person name="Guillou S."/>
            <person name="Cros-Aarteil S."/>
            <person name="Calhoun S."/>
            <person name="Haridas S."/>
            <person name="Kuo A."/>
            <person name="Mondo S."/>
            <person name="Pangilinan J."/>
            <person name="Riley R."/>
            <person name="LaButti K."/>
            <person name="Andreopoulos B."/>
            <person name="Lipzen A."/>
            <person name="Chen C."/>
            <person name="Yanf M."/>
            <person name="Daum C."/>
            <person name="Ng V."/>
            <person name="Clum A."/>
            <person name="Steindorff A."/>
            <person name="Ohm R."/>
            <person name="Martin F."/>
            <person name="Silar P."/>
            <person name="Natvig D."/>
            <person name="Lalanne C."/>
            <person name="Gautier V."/>
            <person name="Ament-velasquez S.L."/>
            <person name="Kruys A."/>
            <person name="Hutchinson M.I."/>
            <person name="Powell A.J."/>
            <person name="Barry K."/>
            <person name="Miller A.N."/>
            <person name="Grigoriev I.V."/>
            <person name="Debuchy R."/>
            <person name="Gladieux P."/>
            <person name="Thoren M.H."/>
            <person name="Johannesson H."/>
        </authorList>
    </citation>
    <scope>NUCLEOTIDE SEQUENCE</scope>
    <source>
        <strain evidence="2">SMH3187-1</strain>
    </source>
</reference>
<dbReference type="EMBL" id="JAUKUD010000001">
    <property type="protein sequence ID" value="KAK0752933.1"/>
    <property type="molecule type" value="Genomic_DNA"/>
</dbReference>
<name>A0AA40F819_9PEZI</name>
<keyword evidence="3" id="KW-1185">Reference proteome</keyword>
<protein>
    <recommendedName>
        <fullName evidence="4">Secreted protein</fullName>
    </recommendedName>
</protein>